<evidence type="ECO:0000259" key="6">
    <source>
        <dbReference type="Pfam" id="PF25967"/>
    </source>
</evidence>
<evidence type="ECO:0000256" key="2">
    <source>
        <dbReference type="ARBA" id="ARBA00023054"/>
    </source>
</evidence>
<keyword evidence="8" id="KW-1185">Reference proteome</keyword>
<dbReference type="Gene3D" id="2.40.50.100">
    <property type="match status" value="1"/>
</dbReference>
<gene>
    <name evidence="7" type="ORF">GCM10009668_02160</name>
</gene>
<evidence type="ECO:0000313" key="8">
    <source>
        <dbReference type="Proteomes" id="UP001501581"/>
    </source>
</evidence>
<dbReference type="InterPro" id="IPR050465">
    <property type="entry name" value="UPF0194_transport"/>
</dbReference>
<proteinExistence type="predicted"/>
<feature type="compositionally biased region" description="Low complexity" evidence="4">
    <location>
        <begin position="136"/>
        <end position="163"/>
    </location>
</feature>
<name>A0ABN1TKL1_9ACTN</name>
<feature type="region of interest" description="Disordered" evidence="4">
    <location>
        <begin position="323"/>
        <end position="379"/>
    </location>
</feature>
<sequence length="626" mass="59239">MKRLAGVGAAVVVLASGAGLYAATNADAAQYRTTRVGVGDVEELLSTTGTVDSAKRADVAFQIAGTVASVKVAEGDKVAAGDVLAILDRTELNADLVEAKATLAEARATLADDQQAQSDSVSASVTGTQASGTTEDGTSASASPSSPGSTGSTGSSGSEDGTGSKDGTGTGDGTTSSGSQGAGTGSADAAKLKKLLAQVATEQRAVTSAASAASTALGTARSALTVQESACADDASSGATGAAGASTTDDASGSATADDAGDDASSGSGSGSSAAVSGACTTALQEVQAAQSAAADVQDALQTAITTLSGTLGTAVGAVTTSAGTGQGTGSNQGTGSSQSNDPSSDTSPVAPSSNASSSNASASPSASTGTASGPGSATVTAARLAEDQAVIDEARAAVIRAKQELAAAVVRASRSGRIVSLSAAKGADVSAGETAAVIFSGKALAIEVSLTEEQVGQVAVGQVARVRAPGSSTFAEGTVTAVGSVSTSTSGTAAFPATVVLDEAVAGLPSGASARVEIVTGAVSDVIRVPVSALSAASSGGTVQVLVDGTAERRRVSTGSSGDRWVEVTAGLEQGEQLVLADLEAEITGAGTSLQSNTSGGFPGGGFPGGSGGPGGAGGGRPGGR</sequence>
<dbReference type="Proteomes" id="UP001501581">
    <property type="component" value="Unassembled WGS sequence"/>
</dbReference>
<evidence type="ECO:0000256" key="1">
    <source>
        <dbReference type="ARBA" id="ARBA00004196"/>
    </source>
</evidence>
<feature type="domain" description="Multidrug resistance protein MdtA-like C-terminal permuted SH3" evidence="6">
    <location>
        <begin position="526"/>
        <end position="582"/>
    </location>
</feature>
<feature type="signal peptide" evidence="5">
    <location>
        <begin position="1"/>
        <end position="28"/>
    </location>
</feature>
<dbReference type="PANTHER" id="PTHR32347:SF23">
    <property type="entry name" value="BLL5650 PROTEIN"/>
    <property type="match status" value="1"/>
</dbReference>
<reference evidence="7 8" key="1">
    <citation type="journal article" date="2019" name="Int. J. Syst. Evol. Microbiol.">
        <title>The Global Catalogue of Microorganisms (GCM) 10K type strain sequencing project: providing services to taxonomists for standard genome sequencing and annotation.</title>
        <authorList>
            <consortium name="The Broad Institute Genomics Platform"/>
            <consortium name="The Broad Institute Genome Sequencing Center for Infectious Disease"/>
            <person name="Wu L."/>
            <person name="Ma J."/>
        </authorList>
    </citation>
    <scope>NUCLEOTIDE SEQUENCE [LARGE SCALE GENOMIC DNA]</scope>
    <source>
        <strain evidence="7 8">JCM 13008</strain>
    </source>
</reference>
<feature type="compositionally biased region" description="Low complexity" evidence="4">
    <location>
        <begin position="173"/>
        <end position="186"/>
    </location>
</feature>
<feature type="region of interest" description="Disordered" evidence="4">
    <location>
        <begin position="592"/>
        <end position="626"/>
    </location>
</feature>
<dbReference type="SUPFAM" id="SSF111369">
    <property type="entry name" value="HlyD-like secretion proteins"/>
    <property type="match status" value="1"/>
</dbReference>
<comment type="caution">
    <text evidence="7">The sequence shown here is derived from an EMBL/GenBank/DDBJ whole genome shotgun (WGS) entry which is preliminary data.</text>
</comment>
<dbReference type="InterPro" id="IPR058627">
    <property type="entry name" value="MdtA-like_C"/>
</dbReference>
<feature type="compositionally biased region" description="Low complexity" evidence="4">
    <location>
        <begin position="334"/>
        <end position="379"/>
    </location>
</feature>
<feature type="region of interest" description="Disordered" evidence="4">
    <location>
        <begin position="111"/>
        <end position="186"/>
    </location>
</feature>
<feature type="compositionally biased region" description="Low complexity" evidence="4">
    <location>
        <begin position="111"/>
        <end position="125"/>
    </location>
</feature>
<feature type="region of interest" description="Disordered" evidence="4">
    <location>
        <begin position="234"/>
        <end position="275"/>
    </location>
</feature>
<accession>A0ABN1TKL1</accession>
<comment type="subcellular location">
    <subcellularLocation>
        <location evidence="1">Cell envelope</location>
    </subcellularLocation>
</comment>
<feature type="chain" id="PRO_5047003025" description="Multidrug resistance protein MdtA-like C-terminal permuted SH3 domain-containing protein" evidence="5">
    <location>
        <begin position="29"/>
        <end position="626"/>
    </location>
</feature>
<feature type="coiled-coil region" evidence="3">
    <location>
        <begin position="385"/>
        <end position="412"/>
    </location>
</feature>
<evidence type="ECO:0000256" key="3">
    <source>
        <dbReference type="SAM" id="Coils"/>
    </source>
</evidence>
<dbReference type="Gene3D" id="2.40.30.170">
    <property type="match status" value="1"/>
</dbReference>
<dbReference type="Gene3D" id="2.40.420.20">
    <property type="match status" value="1"/>
</dbReference>
<dbReference type="PANTHER" id="PTHR32347">
    <property type="entry name" value="EFFLUX SYSTEM COMPONENT YKNX-RELATED"/>
    <property type="match status" value="1"/>
</dbReference>
<evidence type="ECO:0000256" key="5">
    <source>
        <dbReference type="SAM" id="SignalP"/>
    </source>
</evidence>
<keyword evidence="2 3" id="KW-0175">Coiled coil</keyword>
<feature type="compositionally biased region" description="Gly residues" evidence="4">
    <location>
        <begin position="602"/>
        <end position="626"/>
    </location>
</feature>
<dbReference type="RefSeq" id="WP_343990428.1">
    <property type="nucleotide sequence ID" value="NZ_BAAALG010000001.1"/>
</dbReference>
<dbReference type="Gene3D" id="1.10.287.470">
    <property type="entry name" value="Helix hairpin bin"/>
    <property type="match status" value="1"/>
</dbReference>
<organism evidence="7 8">
    <name type="scientific">Nocardioides dubius</name>
    <dbReference type="NCBI Taxonomy" id="317019"/>
    <lineage>
        <taxon>Bacteria</taxon>
        <taxon>Bacillati</taxon>
        <taxon>Actinomycetota</taxon>
        <taxon>Actinomycetes</taxon>
        <taxon>Propionibacteriales</taxon>
        <taxon>Nocardioidaceae</taxon>
        <taxon>Nocardioides</taxon>
    </lineage>
</organism>
<dbReference type="EMBL" id="BAAALG010000001">
    <property type="protein sequence ID" value="GAA1091013.1"/>
    <property type="molecule type" value="Genomic_DNA"/>
</dbReference>
<feature type="compositionally biased region" description="Polar residues" evidence="4">
    <location>
        <begin position="126"/>
        <end position="135"/>
    </location>
</feature>
<keyword evidence="5" id="KW-0732">Signal</keyword>
<evidence type="ECO:0000256" key="4">
    <source>
        <dbReference type="SAM" id="MobiDB-lite"/>
    </source>
</evidence>
<protein>
    <recommendedName>
        <fullName evidence="6">Multidrug resistance protein MdtA-like C-terminal permuted SH3 domain-containing protein</fullName>
    </recommendedName>
</protein>
<dbReference type="Pfam" id="PF25967">
    <property type="entry name" value="RND-MFP_C"/>
    <property type="match status" value="1"/>
</dbReference>
<evidence type="ECO:0000313" key="7">
    <source>
        <dbReference type="EMBL" id="GAA1091013.1"/>
    </source>
</evidence>